<feature type="domain" description="RING-type" evidence="3">
    <location>
        <begin position="242"/>
        <end position="281"/>
    </location>
</feature>
<dbReference type="PROSITE" id="PS50089">
    <property type="entry name" value="ZF_RING_2"/>
    <property type="match status" value="1"/>
</dbReference>
<dbReference type="AlphaFoldDB" id="A0AAV5C1D6"/>
<sequence length="298" mass="32440">MLTYVDALRHPRKSILVVATTRHPEPEERMFCSVSDACGQKLWDETGQQDWCGVRPSARLGSFRRRVGRGQTARHHDRHTPSSGASASYPSPGQHRVSALAAARRLLGHIPAALEPTDVAEAKASIFYSNTMNPNDAARRVPKRRRTSKSIVPLLDLNSPPAEAAGVGVPSSSMAVLRNQASSSVPPAANGPQIGLQSTPIDVETIDDDVMIYASRPFPQPPVIKAPPAPVEVVPREPKFTCPVCLNELTEPSSTSCGHIFLPEVHLKASIQAQKKCPTCRQKLTNKGFHRVYLPTME</sequence>
<evidence type="ECO:0000256" key="2">
    <source>
        <dbReference type="SAM" id="MobiDB-lite"/>
    </source>
</evidence>
<feature type="compositionally biased region" description="Low complexity" evidence="2">
    <location>
        <begin position="81"/>
        <end position="95"/>
    </location>
</feature>
<dbReference type="GO" id="GO:0033768">
    <property type="term" value="C:SUMO-targeted ubiquitin ligase complex"/>
    <property type="evidence" value="ECO:0007669"/>
    <property type="project" value="TreeGrafter"/>
</dbReference>
<dbReference type="EMBL" id="BQKI01000004">
    <property type="protein sequence ID" value="GJM92066.1"/>
    <property type="molecule type" value="Genomic_DNA"/>
</dbReference>
<keyword evidence="5" id="KW-1185">Reference proteome</keyword>
<organism evidence="4 5">
    <name type="scientific">Eleusine coracana subsp. coracana</name>
    <dbReference type="NCBI Taxonomy" id="191504"/>
    <lineage>
        <taxon>Eukaryota</taxon>
        <taxon>Viridiplantae</taxon>
        <taxon>Streptophyta</taxon>
        <taxon>Embryophyta</taxon>
        <taxon>Tracheophyta</taxon>
        <taxon>Spermatophyta</taxon>
        <taxon>Magnoliopsida</taxon>
        <taxon>Liliopsida</taxon>
        <taxon>Poales</taxon>
        <taxon>Poaceae</taxon>
        <taxon>PACMAD clade</taxon>
        <taxon>Chloridoideae</taxon>
        <taxon>Cynodonteae</taxon>
        <taxon>Eleusininae</taxon>
        <taxon>Eleusine</taxon>
    </lineage>
</organism>
<reference evidence="4" key="2">
    <citation type="submission" date="2021-12" db="EMBL/GenBank/DDBJ databases">
        <title>Resequencing data analysis of finger millet.</title>
        <authorList>
            <person name="Hatakeyama M."/>
            <person name="Aluri S."/>
            <person name="Balachadran M.T."/>
            <person name="Sivarajan S.R."/>
            <person name="Poveda L."/>
            <person name="Shimizu-Inatsugi R."/>
            <person name="Schlapbach R."/>
            <person name="Sreeman S.M."/>
            <person name="Shimizu K.K."/>
        </authorList>
    </citation>
    <scope>NUCLEOTIDE SEQUENCE</scope>
</reference>
<evidence type="ECO:0000313" key="5">
    <source>
        <dbReference type="Proteomes" id="UP001054889"/>
    </source>
</evidence>
<feature type="compositionally biased region" description="Basic residues" evidence="2">
    <location>
        <begin position="63"/>
        <end position="78"/>
    </location>
</feature>
<feature type="region of interest" description="Disordered" evidence="2">
    <location>
        <begin position="63"/>
        <end position="95"/>
    </location>
</feature>
<keyword evidence="1" id="KW-0863">Zinc-finger</keyword>
<dbReference type="Proteomes" id="UP001054889">
    <property type="component" value="Unassembled WGS sequence"/>
</dbReference>
<dbReference type="InterPro" id="IPR013083">
    <property type="entry name" value="Znf_RING/FYVE/PHD"/>
</dbReference>
<evidence type="ECO:0000256" key="1">
    <source>
        <dbReference type="PROSITE-ProRule" id="PRU00175"/>
    </source>
</evidence>
<evidence type="ECO:0000259" key="3">
    <source>
        <dbReference type="PROSITE" id="PS50089"/>
    </source>
</evidence>
<dbReference type="GO" id="GO:0061630">
    <property type="term" value="F:ubiquitin protein ligase activity"/>
    <property type="evidence" value="ECO:0007669"/>
    <property type="project" value="InterPro"/>
</dbReference>
<dbReference type="InterPro" id="IPR049627">
    <property type="entry name" value="SLX8"/>
</dbReference>
<proteinExistence type="predicted"/>
<comment type="caution">
    <text evidence="4">The sequence shown here is derived from an EMBL/GenBank/DDBJ whole genome shotgun (WGS) entry which is preliminary data.</text>
</comment>
<reference evidence="4" key="1">
    <citation type="journal article" date="2018" name="DNA Res.">
        <title>Multiple hybrid de novo genome assembly of finger millet, an orphan allotetraploid crop.</title>
        <authorList>
            <person name="Hatakeyama M."/>
            <person name="Aluri S."/>
            <person name="Balachadran M.T."/>
            <person name="Sivarajan S.R."/>
            <person name="Patrignani A."/>
            <person name="Gruter S."/>
            <person name="Poveda L."/>
            <person name="Shimizu-Inatsugi R."/>
            <person name="Baeten J."/>
            <person name="Francoijs K.J."/>
            <person name="Nataraja K.N."/>
            <person name="Reddy Y.A.N."/>
            <person name="Phadnis S."/>
            <person name="Ravikumar R.L."/>
            <person name="Schlapbach R."/>
            <person name="Sreeman S.M."/>
            <person name="Shimizu K.K."/>
        </authorList>
    </citation>
    <scope>NUCLEOTIDE SEQUENCE</scope>
</reference>
<accession>A0AAV5C1D6</accession>
<dbReference type="Gene3D" id="3.30.40.10">
    <property type="entry name" value="Zinc/RING finger domain, C3HC4 (zinc finger)"/>
    <property type="match status" value="1"/>
</dbReference>
<name>A0AAV5C1D6_ELECO</name>
<dbReference type="Pfam" id="PF13923">
    <property type="entry name" value="zf-C3HC4_2"/>
    <property type="match status" value="1"/>
</dbReference>
<dbReference type="PANTHER" id="PTHR47094">
    <property type="entry name" value="ELFLESS, ISOFORM B"/>
    <property type="match status" value="1"/>
</dbReference>
<gene>
    <name evidence="4" type="primary">ga08493</name>
    <name evidence="4" type="ORF">PR202_ga08493</name>
</gene>
<dbReference type="InterPro" id="IPR001841">
    <property type="entry name" value="Znf_RING"/>
</dbReference>
<dbReference type="PANTHER" id="PTHR47094:SF1">
    <property type="entry name" value="RING-TYPE E3 UBIQUITIN TRANSFERASE"/>
    <property type="match status" value="1"/>
</dbReference>
<dbReference type="GO" id="GO:0140082">
    <property type="term" value="F:SUMO-ubiquitin ligase activity"/>
    <property type="evidence" value="ECO:0007669"/>
    <property type="project" value="TreeGrafter"/>
</dbReference>
<keyword evidence="1" id="KW-0862">Zinc</keyword>
<dbReference type="GO" id="GO:0008270">
    <property type="term" value="F:zinc ion binding"/>
    <property type="evidence" value="ECO:0007669"/>
    <property type="project" value="UniProtKB-KW"/>
</dbReference>
<dbReference type="GO" id="GO:0006511">
    <property type="term" value="P:ubiquitin-dependent protein catabolic process"/>
    <property type="evidence" value="ECO:0007669"/>
    <property type="project" value="TreeGrafter"/>
</dbReference>
<keyword evidence="1" id="KW-0479">Metal-binding</keyword>
<protein>
    <recommendedName>
        <fullName evidence="3">RING-type domain-containing protein</fullName>
    </recommendedName>
</protein>
<evidence type="ECO:0000313" key="4">
    <source>
        <dbReference type="EMBL" id="GJM92066.1"/>
    </source>
</evidence>
<dbReference type="SUPFAM" id="SSF57850">
    <property type="entry name" value="RING/U-box"/>
    <property type="match status" value="1"/>
</dbReference>
<dbReference type="GO" id="GO:0032183">
    <property type="term" value="F:SUMO binding"/>
    <property type="evidence" value="ECO:0007669"/>
    <property type="project" value="TreeGrafter"/>
</dbReference>